<accession>A0A0K0EVE9</accession>
<dbReference type="SUPFAM" id="SSF81321">
    <property type="entry name" value="Family A G protein-coupled receptor-like"/>
    <property type="match status" value="1"/>
</dbReference>
<sequence>MKNEIEMSSKTKLAANSFTRSFIITAAVPFFIVGLPLFVLSIISIYFGKNSVVHHPEVIIRLLSLSPMINSLIIIFVISSNRKMFFKFIKKLIGKCNTPSVKIIKGSKYNEIRSQLRNIIHNKKKVIL</sequence>
<keyword evidence="1" id="KW-0472">Membrane</keyword>
<proteinExistence type="predicted"/>
<reference evidence="2" key="1">
    <citation type="submission" date="2014-07" db="EMBL/GenBank/DDBJ databases">
        <authorList>
            <person name="Martin A.A"/>
            <person name="De Silva N."/>
        </authorList>
    </citation>
    <scope>NUCLEOTIDE SEQUENCE</scope>
</reference>
<protein>
    <submittedName>
        <fullName evidence="3">G-protein coupled receptors family 1 profile domain-containing protein</fullName>
    </submittedName>
</protein>
<name>A0A0K0EVE9_STRVS</name>
<evidence type="ECO:0000256" key="1">
    <source>
        <dbReference type="SAM" id="Phobius"/>
    </source>
</evidence>
<keyword evidence="2" id="KW-1185">Reference proteome</keyword>
<evidence type="ECO:0000313" key="3">
    <source>
        <dbReference type="WBParaSite" id="SVE_0049900.1"/>
    </source>
</evidence>
<reference evidence="3" key="2">
    <citation type="submission" date="2015-08" db="UniProtKB">
        <authorList>
            <consortium name="WormBaseParasite"/>
        </authorList>
    </citation>
    <scope>IDENTIFICATION</scope>
</reference>
<keyword evidence="1" id="KW-0812">Transmembrane</keyword>
<dbReference type="AlphaFoldDB" id="A0A0K0EVE9"/>
<organism evidence="2 3">
    <name type="scientific">Strongyloides venezuelensis</name>
    <name type="common">Threadworm</name>
    <dbReference type="NCBI Taxonomy" id="75913"/>
    <lineage>
        <taxon>Eukaryota</taxon>
        <taxon>Metazoa</taxon>
        <taxon>Ecdysozoa</taxon>
        <taxon>Nematoda</taxon>
        <taxon>Chromadorea</taxon>
        <taxon>Rhabditida</taxon>
        <taxon>Tylenchina</taxon>
        <taxon>Panagrolaimomorpha</taxon>
        <taxon>Strongyloidoidea</taxon>
        <taxon>Strongyloididae</taxon>
        <taxon>Strongyloides</taxon>
    </lineage>
</organism>
<feature type="transmembrane region" description="Helical" evidence="1">
    <location>
        <begin position="59"/>
        <end position="78"/>
    </location>
</feature>
<dbReference type="Proteomes" id="UP000035680">
    <property type="component" value="Unassembled WGS sequence"/>
</dbReference>
<dbReference type="WBParaSite" id="SVE_0049900.1">
    <property type="protein sequence ID" value="SVE_0049900.1"/>
    <property type="gene ID" value="SVE_0049900"/>
</dbReference>
<feature type="transmembrane region" description="Helical" evidence="1">
    <location>
        <begin position="21"/>
        <end position="47"/>
    </location>
</feature>
<evidence type="ECO:0000313" key="2">
    <source>
        <dbReference type="Proteomes" id="UP000035680"/>
    </source>
</evidence>
<keyword evidence="1" id="KW-1133">Transmembrane helix</keyword>